<evidence type="ECO:0000256" key="1">
    <source>
        <dbReference type="SAM" id="SignalP"/>
    </source>
</evidence>
<organism evidence="2 3">
    <name type="scientific">Turneriella parva (strain ATCC BAA-1111 / DSM 21527 / NCTC 11395 / H)</name>
    <name type="common">Leptospira parva</name>
    <dbReference type="NCBI Taxonomy" id="869212"/>
    <lineage>
        <taxon>Bacteria</taxon>
        <taxon>Pseudomonadati</taxon>
        <taxon>Spirochaetota</taxon>
        <taxon>Spirochaetia</taxon>
        <taxon>Leptospirales</taxon>
        <taxon>Leptospiraceae</taxon>
        <taxon>Turneriella</taxon>
    </lineage>
</organism>
<keyword evidence="3" id="KW-1185">Reference proteome</keyword>
<proteinExistence type="predicted"/>
<protein>
    <submittedName>
        <fullName evidence="2">Uncharacterized protein</fullName>
    </submittedName>
</protein>
<reference evidence="2 3" key="1">
    <citation type="submission" date="2012-06" db="EMBL/GenBank/DDBJ databases">
        <title>The complete chromosome of genome of Turneriella parva DSM 21527.</title>
        <authorList>
            <consortium name="US DOE Joint Genome Institute (JGI-PGF)"/>
            <person name="Lucas S."/>
            <person name="Han J."/>
            <person name="Lapidus A."/>
            <person name="Bruce D."/>
            <person name="Goodwin L."/>
            <person name="Pitluck S."/>
            <person name="Peters L."/>
            <person name="Kyrpides N."/>
            <person name="Mavromatis K."/>
            <person name="Ivanova N."/>
            <person name="Mikhailova N."/>
            <person name="Chertkov O."/>
            <person name="Detter J.C."/>
            <person name="Tapia R."/>
            <person name="Han C."/>
            <person name="Land M."/>
            <person name="Hauser L."/>
            <person name="Markowitz V."/>
            <person name="Cheng J.-F."/>
            <person name="Hugenholtz P."/>
            <person name="Woyke T."/>
            <person name="Wu D."/>
            <person name="Gronow S."/>
            <person name="Wellnitz S."/>
            <person name="Brambilla E."/>
            <person name="Klenk H.-P."/>
            <person name="Eisen J.A."/>
        </authorList>
    </citation>
    <scope>NUCLEOTIDE SEQUENCE [LARGE SCALE GENOMIC DNA]</scope>
    <source>
        <strain evidence="3">ATCC BAA-1111 / DSM 21527 / NCTC 11395 / H</strain>
    </source>
</reference>
<accession>I4B143</accession>
<evidence type="ECO:0000313" key="2">
    <source>
        <dbReference type="EMBL" id="AFM11000.1"/>
    </source>
</evidence>
<sequence length="390" mass="44336">MSVSHAIKTLVWFLATFAVHAAPQLTKLKFSQHISSRYRPIGDAHVGKIYDCIDESQSAAPVKLKIRNKSFDYFEPADSFSHYLGEFQGWPLMVSFGADADEATKRTLVIPFRGDTFGYHKSFLTPAIVDYAAKDPQKLLVFPGEFIYVKKPPAEREEGVILPVMSLCHNRSYWFGRVGPEWPLIEENAWPLFADLFPFDVDYEFIAYSNGTVSRNAFLRREATHEIESYKTADLSPKEYLDYYVKYHSPPPAGAKRIKSLIDIEGNFRISDDLFDLIAFIRDEIMPEKSRSYYSIVRVDKPDAFPVNAIMIRALELEARETAEGVLRYSNAQGNVVMEVLGRNGREPYGSGGNNLLKTTKVERYNGLVKRKTISHFGIIDFALKPGESR</sequence>
<dbReference type="STRING" id="869212.Turpa_0340"/>
<dbReference type="RefSeq" id="WP_014801520.1">
    <property type="nucleotide sequence ID" value="NC_018020.1"/>
</dbReference>
<dbReference type="AlphaFoldDB" id="I4B143"/>
<name>I4B143_TURPD</name>
<dbReference type="Proteomes" id="UP000006048">
    <property type="component" value="Chromosome"/>
</dbReference>
<evidence type="ECO:0000313" key="3">
    <source>
        <dbReference type="Proteomes" id="UP000006048"/>
    </source>
</evidence>
<keyword evidence="1" id="KW-0732">Signal</keyword>
<dbReference type="EMBL" id="CP002959">
    <property type="protein sequence ID" value="AFM11000.1"/>
    <property type="molecule type" value="Genomic_DNA"/>
</dbReference>
<feature type="chain" id="PRO_5003686177" evidence="1">
    <location>
        <begin position="22"/>
        <end position="390"/>
    </location>
</feature>
<dbReference type="HOGENOM" id="CLU_707761_0_0_12"/>
<feature type="signal peptide" evidence="1">
    <location>
        <begin position="1"/>
        <end position="21"/>
    </location>
</feature>
<dbReference type="KEGG" id="tpx:Turpa_0340"/>
<gene>
    <name evidence="2" type="ordered locus">Turpa_0340</name>
</gene>